<protein>
    <submittedName>
        <fullName evidence="1">Uncharacterized protein</fullName>
    </submittedName>
</protein>
<reference evidence="1 2" key="1">
    <citation type="journal article" date="2016" name="Mol. Biol. Evol.">
        <title>Comparative Genomics of Early-Diverging Mushroom-Forming Fungi Provides Insights into the Origins of Lignocellulose Decay Capabilities.</title>
        <authorList>
            <person name="Nagy L.G."/>
            <person name="Riley R."/>
            <person name="Tritt A."/>
            <person name="Adam C."/>
            <person name="Daum C."/>
            <person name="Floudas D."/>
            <person name="Sun H."/>
            <person name="Yadav J.S."/>
            <person name="Pangilinan J."/>
            <person name="Larsson K.H."/>
            <person name="Matsuura K."/>
            <person name="Barry K."/>
            <person name="Labutti K."/>
            <person name="Kuo R."/>
            <person name="Ohm R.A."/>
            <person name="Bhattacharya S.S."/>
            <person name="Shirouzu T."/>
            <person name="Yoshinaga Y."/>
            <person name="Martin F.M."/>
            <person name="Grigoriev I.V."/>
            <person name="Hibbett D.S."/>
        </authorList>
    </citation>
    <scope>NUCLEOTIDE SEQUENCE [LARGE SCALE GENOMIC DNA]</scope>
    <source>
        <strain evidence="1 2">CBS 109695</strain>
    </source>
</reference>
<name>A0A166H062_9AGAM</name>
<dbReference type="EMBL" id="KV417573">
    <property type="protein sequence ID" value="KZP18344.1"/>
    <property type="molecule type" value="Genomic_DNA"/>
</dbReference>
<sequence length="64" mass="7494">MEGGRLDTEFETYWLPIESKLRISAQRMGLVDEAHPLTVNEHYYYPFTPTEEVQEMVMAIMAKV</sequence>
<organism evidence="1 2">
    <name type="scientific">Athelia psychrophila</name>
    <dbReference type="NCBI Taxonomy" id="1759441"/>
    <lineage>
        <taxon>Eukaryota</taxon>
        <taxon>Fungi</taxon>
        <taxon>Dikarya</taxon>
        <taxon>Basidiomycota</taxon>
        <taxon>Agaricomycotina</taxon>
        <taxon>Agaricomycetes</taxon>
        <taxon>Agaricomycetidae</taxon>
        <taxon>Atheliales</taxon>
        <taxon>Atheliaceae</taxon>
        <taxon>Athelia</taxon>
    </lineage>
</organism>
<keyword evidence="2" id="KW-1185">Reference proteome</keyword>
<proteinExistence type="predicted"/>
<evidence type="ECO:0000313" key="2">
    <source>
        <dbReference type="Proteomes" id="UP000076532"/>
    </source>
</evidence>
<evidence type="ECO:0000313" key="1">
    <source>
        <dbReference type="EMBL" id="KZP18344.1"/>
    </source>
</evidence>
<dbReference type="AlphaFoldDB" id="A0A166H062"/>
<gene>
    <name evidence="1" type="ORF">FIBSPDRAFT_863810</name>
</gene>
<accession>A0A166H062</accession>
<dbReference type="Proteomes" id="UP000076532">
    <property type="component" value="Unassembled WGS sequence"/>
</dbReference>
<dbReference type="OrthoDB" id="163438at2759"/>